<accession>A0A8J5X810</accession>
<feature type="transmembrane region" description="Helical" evidence="8">
    <location>
        <begin position="48"/>
        <end position="68"/>
    </location>
</feature>
<evidence type="ECO:0000256" key="1">
    <source>
        <dbReference type="ARBA" id="ARBA00004141"/>
    </source>
</evidence>
<evidence type="ECO:0000256" key="7">
    <source>
        <dbReference type="ARBA" id="ARBA00023136"/>
    </source>
</evidence>
<keyword evidence="11" id="KW-1185">Reference proteome</keyword>
<feature type="transmembrane region" description="Helical" evidence="8">
    <location>
        <begin position="429"/>
        <end position="450"/>
    </location>
</feature>
<dbReference type="EMBL" id="JAGTXO010000032">
    <property type="protein sequence ID" value="KAG8460471.1"/>
    <property type="molecule type" value="Genomic_DNA"/>
</dbReference>
<sequence length="468" mass="49078">MAPDALGTDITDASADPYVQLAFSSTARRGGEPAALGAHAHQSRMLRVGANFVNTVVGAGIVGLPHTLKRSGVALGLGMMVLACAGSHYSIRLLVRLSLELRVTTYEQACYAVFGRPGYVLVCASLLVFDFGACVSYLLIMTDAAARAVEQVWPALGPHDGAMREAVLFAHAPLLLALCLQRDLSALERWSAFSVALCILLAAFVGWQYFALDGALARAPDAPAAPPPAMRFASVGAASAFGTIAFSFVNTDTALLLFATLRKPSEARWSLLSAASLGTSLAICGSFALLGYLTFRERCTDNLLNDYPSDTAAVFGMRALYALSMALTYPTTFFVVRHVCNELAFAGNDGHASVQSNGAVRHVVLTLCIFGASFGLAAARVQLGIVMALTGGCAGVIVAFVLPPALWLRCNRSGFSPWLFKNRGAVCASAVELGPALVMLGFGVAMALLAPAQTVACAVAPERLPTFC</sequence>
<feature type="transmembrane region" description="Helical" evidence="8">
    <location>
        <begin position="315"/>
        <end position="339"/>
    </location>
</feature>
<comment type="similarity">
    <text evidence="2">Belongs to the amino acid/polyamine transporter 2 family.</text>
</comment>
<feature type="transmembrane region" description="Helical" evidence="8">
    <location>
        <begin position="192"/>
        <end position="212"/>
    </location>
</feature>
<evidence type="ECO:0000256" key="5">
    <source>
        <dbReference type="ARBA" id="ARBA00022970"/>
    </source>
</evidence>
<feature type="transmembrane region" description="Helical" evidence="8">
    <location>
        <begin position="74"/>
        <end position="97"/>
    </location>
</feature>
<protein>
    <recommendedName>
        <fullName evidence="9">Amino acid transporter transmembrane domain-containing protein</fullName>
    </recommendedName>
</protein>
<dbReference type="AlphaFoldDB" id="A0A8J5X810"/>
<gene>
    <name evidence="10" type="ORF">KFE25_013121</name>
</gene>
<evidence type="ECO:0000313" key="11">
    <source>
        <dbReference type="Proteomes" id="UP000751190"/>
    </source>
</evidence>
<evidence type="ECO:0000256" key="3">
    <source>
        <dbReference type="ARBA" id="ARBA00022448"/>
    </source>
</evidence>
<feature type="domain" description="Amino acid transporter transmembrane" evidence="9">
    <location>
        <begin position="42"/>
        <end position="418"/>
    </location>
</feature>
<organism evidence="10 11">
    <name type="scientific">Diacronema lutheri</name>
    <name type="common">Unicellular marine alga</name>
    <name type="synonym">Monochrysis lutheri</name>
    <dbReference type="NCBI Taxonomy" id="2081491"/>
    <lineage>
        <taxon>Eukaryota</taxon>
        <taxon>Haptista</taxon>
        <taxon>Haptophyta</taxon>
        <taxon>Pavlovophyceae</taxon>
        <taxon>Pavlovales</taxon>
        <taxon>Pavlovaceae</taxon>
        <taxon>Diacronema</taxon>
    </lineage>
</organism>
<reference evidence="10" key="1">
    <citation type="submission" date="2021-05" db="EMBL/GenBank/DDBJ databases">
        <title>The genome of the haptophyte Pavlova lutheri (Diacronema luteri, Pavlovales) - a model for lipid biosynthesis in eukaryotic algae.</title>
        <authorList>
            <person name="Hulatt C.J."/>
            <person name="Posewitz M.C."/>
        </authorList>
    </citation>
    <scope>NUCLEOTIDE SEQUENCE</scope>
    <source>
        <strain evidence="10">NIVA-4/92</strain>
    </source>
</reference>
<keyword evidence="4 8" id="KW-0812">Transmembrane</keyword>
<evidence type="ECO:0000259" key="9">
    <source>
        <dbReference type="Pfam" id="PF01490"/>
    </source>
</evidence>
<dbReference type="InterPro" id="IPR013057">
    <property type="entry name" value="AA_transpt_TM"/>
</dbReference>
<evidence type="ECO:0000256" key="8">
    <source>
        <dbReference type="SAM" id="Phobius"/>
    </source>
</evidence>
<feature type="transmembrane region" description="Helical" evidence="8">
    <location>
        <begin position="359"/>
        <end position="379"/>
    </location>
</feature>
<keyword evidence="6 8" id="KW-1133">Transmembrane helix</keyword>
<evidence type="ECO:0000256" key="4">
    <source>
        <dbReference type="ARBA" id="ARBA00022692"/>
    </source>
</evidence>
<feature type="transmembrane region" description="Helical" evidence="8">
    <location>
        <begin position="232"/>
        <end position="259"/>
    </location>
</feature>
<dbReference type="PANTHER" id="PTHR22950:SF458">
    <property type="entry name" value="SODIUM-COUPLED NEUTRAL AMINO ACID TRANSPORTER 11-RELATED"/>
    <property type="match status" value="1"/>
</dbReference>
<name>A0A8J5X810_DIALT</name>
<keyword evidence="7 8" id="KW-0472">Membrane</keyword>
<comment type="subcellular location">
    <subcellularLocation>
        <location evidence="1">Membrane</location>
        <topology evidence="1">Multi-pass membrane protein</topology>
    </subcellularLocation>
</comment>
<dbReference type="Proteomes" id="UP000751190">
    <property type="component" value="Unassembled WGS sequence"/>
</dbReference>
<keyword evidence="5" id="KW-0029">Amino-acid transport</keyword>
<evidence type="ECO:0000256" key="2">
    <source>
        <dbReference type="ARBA" id="ARBA00008066"/>
    </source>
</evidence>
<comment type="caution">
    <text evidence="10">The sequence shown here is derived from an EMBL/GenBank/DDBJ whole genome shotgun (WGS) entry which is preliminary data.</text>
</comment>
<dbReference type="GO" id="GO:0016020">
    <property type="term" value="C:membrane"/>
    <property type="evidence" value="ECO:0007669"/>
    <property type="project" value="UniProtKB-SubCell"/>
</dbReference>
<dbReference type="Pfam" id="PF01490">
    <property type="entry name" value="Aa_trans"/>
    <property type="match status" value="1"/>
</dbReference>
<dbReference type="PANTHER" id="PTHR22950">
    <property type="entry name" value="AMINO ACID TRANSPORTER"/>
    <property type="match status" value="1"/>
</dbReference>
<keyword evidence="3" id="KW-0813">Transport</keyword>
<proteinExistence type="inferred from homology"/>
<evidence type="ECO:0000256" key="6">
    <source>
        <dbReference type="ARBA" id="ARBA00022989"/>
    </source>
</evidence>
<feature type="transmembrane region" description="Helical" evidence="8">
    <location>
        <begin position="385"/>
        <end position="408"/>
    </location>
</feature>
<feature type="transmembrane region" description="Helical" evidence="8">
    <location>
        <begin position="271"/>
        <end position="295"/>
    </location>
</feature>
<dbReference type="GO" id="GO:0015179">
    <property type="term" value="F:L-amino acid transmembrane transporter activity"/>
    <property type="evidence" value="ECO:0007669"/>
    <property type="project" value="TreeGrafter"/>
</dbReference>
<evidence type="ECO:0000313" key="10">
    <source>
        <dbReference type="EMBL" id="KAG8460471.1"/>
    </source>
</evidence>
<dbReference type="OrthoDB" id="28208at2759"/>
<dbReference type="OMA" id="FAFVCQD"/>
<feature type="transmembrane region" description="Helical" evidence="8">
    <location>
        <begin position="118"/>
        <end position="141"/>
    </location>
</feature>